<protein>
    <submittedName>
        <fullName evidence="6">3-oxoacyl-ACP synthase</fullName>
    </submittedName>
</protein>
<evidence type="ECO:0000259" key="5">
    <source>
        <dbReference type="Pfam" id="PF08545"/>
    </source>
</evidence>
<evidence type="ECO:0000256" key="1">
    <source>
        <dbReference type="ARBA" id="ARBA00022490"/>
    </source>
</evidence>
<name>A0A1S6J3M2_9ACTN</name>
<sequence length="345" mass="36565">MKVQGVYVSSIGTYLPQPVSAEEAIAQGLYDQELYDTIGWRGTHVAGRQSAPDMAVRAARQALGRQGEPSEPVESFLHSGAFYQGPDEVSVPGYIMRELGLDGIPSLDIRQGCNGMLAGVEVAVGRLTGAARCDSALITSAENHSTPLIDRWRGSAPGIVMGDGAAAVTLSSEGGFAEIVAANSSTLPALEGWHRGDDDLLPPREPRFQPLSLGRTVEEFTKSTMAMTEAIDLISKFSLDLVQRSIVDAGINASDVAALISVNADGRALEQWFLEPLGIPAGRTSWEIGRTVGHVGGCDQFISLDRMLASRAVGPGDHVILHAAAPGWTGTTLAVRIAERPPWLD</sequence>
<dbReference type="InterPro" id="IPR013747">
    <property type="entry name" value="ACP_syn_III_C"/>
</dbReference>
<dbReference type="InterPro" id="IPR013751">
    <property type="entry name" value="ACP_syn_III_N"/>
</dbReference>
<evidence type="ECO:0000256" key="3">
    <source>
        <dbReference type="ARBA" id="ARBA00023315"/>
    </source>
</evidence>
<dbReference type="Pfam" id="PF08541">
    <property type="entry name" value="ACP_syn_III_C"/>
    <property type="match status" value="1"/>
</dbReference>
<organism evidence="6 7">
    <name type="scientific">Streptomyces pactum</name>
    <dbReference type="NCBI Taxonomy" id="68249"/>
    <lineage>
        <taxon>Bacteria</taxon>
        <taxon>Bacillati</taxon>
        <taxon>Actinomycetota</taxon>
        <taxon>Actinomycetes</taxon>
        <taxon>Kitasatosporales</taxon>
        <taxon>Streptomycetaceae</taxon>
        <taxon>Streptomyces</taxon>
    </lineage>
</organism>
<dbReference type="CDD" id="cd00827">
    <property type="entry name" value="init_cond_enzymes"/>
    <property type="match status" value="1"/>
</dbReference>
<keyword evidence="2" id="KW-0808">Transferase</keyword>
<dbReference type="PANTHER" id="PTHR34069:SF2">
    <property type="entry name" value="BETA-KETOACYL-[ACYL-CARRIER-PROTEIN] SYNTHASE III"/>
    <property type="match status" value="1"/>
</dbReference>
<dbReference type="PANTHER" id="PTHR34069">
    <property type="entry name" value="3-OXOACYL-[ACYL-CARRIER-PROTEIN] SYNTHASE 3"/>
    <property type="match status" value="1"/>
</dbReference>
<reference evidence="6 7" key="1">
    <citation type="submission" date="2017-02" db="EMBL/GenBank/DDBJ databases">
        <title>Streptomyces pactum ACT12 Genome sequencing and assembly.</title>
        <authorList>
            <person name="Xue Q."/>
            <person name="Yan X."/>
            <person name="Jia L."/>
            <person name="Yan H."/>
        </authorList>
    </citation>
    <scope>NUCLEOTIDE SEQUENCE [LARGE SCALE GENOMIC DNA]</scope>
    <source>
        <strain evidence="6 7">ACT12</strain>
    </source>
</reference>
<evidence type="ECO:0000313" key="6">
    <source>
        <dbReference type="EMBL" id="AQS66347.1"/>
    </source>
</evidence>
<feature type="domain" description="Beta-ketoacyl-[acyl-carrier-protein] synthase III C-terminal" evidence="4">
    <location>
        <begin position="248"/>
        <end position="337"/>
    </location>
</feature>
<dbReference type="AlphaFoldDB" id="A0A1S6J3M2"/>
<dbReference type="RefSeq" id="WP_063787506.1">
    <property type="nucleotide sequence ID" value="NZ_CP019724.1"/>
</dbReference>
<dbReference type="GO" id="GO:0004315">
    <property type="term" value="F:3-oxoacyl-[acyl-carrier-protein] synthase activity"/>
    <property type="evidence" value="ECO:0007669"/>
    <property type="project" value="InterPro"/>
</dbReference>
<evidence type="ECO:0000313" key="7">
    <source>
        <dbReference type="Proteomes" id="UP000189443"/>
    </source>
</evidence>
<dbReference type="GO" id="GO:0006633">
    <property type="term" value="P:fatty acid biosynthetic process"/>
    <property type="evidence" value="ECO:0007669"/>
    <property type="project" value="InterPro"/>
</dbReference>
<feature type="domain" description="Beta-ketoacyl-[acyl-carrier-protein] synthase III N-terminal" evidence="5">
    <location>
        <begin position="107"/>
        <end position="181"/>
    </location>
</feature>
<evidence type="ECO:0000256" key="2">
    <source>
        <dbReference type="ARBA" id="ARBA00022679"/>
    </source>
</evidence>
<dbReference type="GO" id="GO:0044550">
    <property type="term" value="P:secondary metabolite biosynthetic process"/>
    <property type="evidence" value="ECO:0007669"/>
    <property type="project" value="TreeGrafter"/>
</dbReference>
<dbReference type="InterPro" id="IPR016039">
    <property type="entry name" value="Thiolase-like"/>
</dbReference>
<dbReference type="Proteomes" id="UP000189443">
    <property type="component" value="Chromosome"/>
</dbReference>
<keyword evidence="1" id="KW-0963">Cytoplasm</keyword>
<proteinExistence type="predicted"/>
<dbReference type="EMBL" id="CP019724">
    <property type="protein sequence ID" value="AQS66347.1"/>
    <property type="molecule type" value="Genomic_DNA"/>
</dbReference>
<dbReference type="SUPFAM" id="SSF53901">
    <property type="entry name" value="Thiolase-like"/>
    <property type="match status" value="1"/>
</dbReference>
<accession>A0A1S6J3M2</accession>
<dbReference type="Gene3D" id="3.40.47.10">
    <property type="match status" value="2"/>
</dbReference>
<dbReference type="Pfam" id="PF08545">
    <property type="entry name" value="ACP_syn_III"/>
    <property type="match status" value="1"/>
</dbReference>
<gene>
    <name evidence="6" type="ORF">B1H29_04870</name>
</gene>
<dbReference type="KEGG" id="spac:B1H29_04870"/>
<keyword evidence="3" id="KW-0012">Acyltransferase</keyword>
<keyword evidence="7" id="KW-1185">Reference proteome</keyword>
<evidence type="ECO:0000259" key="4">
    <source>
        <dbReference type="Pfam" id="PF08541"/>
    </source>
</evidence>